<reference evidence="2" key="1">
    <citation type="submission" date="2016-10" db="EMBL/GenBank/DDBJ databases">
        <authorList>
            <person name="Varghese N."/>
            <person name="Submissions S."/>
        </authorList>
    </citation>
    <scope>NUCLEOTIDE SEQUENCE [LARGE SCALE GENOMIC DNA]</scope>
    <source>
        <strain>GEY</strain>
        <strain evidence="2">DSM 9560</strain>
    </source>
</reference>
<dbReference type="OrthoDB" id="1098190at2"/>
<protein>
    <submittedName>
        <fullName evidence="1">Uncharacterized protein</fullName>
    </submittedName>
</protein>
<dbReference type="SUPFAM" id="SSF52540">
    <property type="entry name" value="P-loop containing nucleoside triphosphate hydrolases"/>
    <property type="match status" value="1"/>
</dbReference>
<gene>
    <name evidence="1" type="ORF">SAMN04488541_101733</name>
</gene>
<organism evidence="1 2">
    <name type="scientific">Thermoflexibacter ruber</name>
    <dbReference type="NCBI Taxonomy" id="1003"/>
    <lineage>
        <taxon>Bacteria</taxon>
        <taxon>Pseudomonadati</taxon>
        <taxon>Bacteroidota</taxon>
        <taxon>Cytophagia</taxon>
        <taxon>Cytophagales</taxon>
        <taxon>Thermoflexibacteraceae</taxon>
        <taxon>Thermoflexibacter</taxon>
    </lineage>
</organism>
<evidence type="ECO:0000313" key="1">
    <source>
        <dbReference type="EMBL" id="SFF13782.1"/>
    </source>
</evidence>
<dbReference type="AlphaFoldDB" id="A0A1I2G8D2"/>
<keyword evidence="2" id="KW-1185">Reference proteome</keyword>
<dbReference type="EMBL" id="FONY01000017">
    <property type="protein sequence ID" value="SFF13782.1"/>
    <property type="molecule type" value="Genomic_DNA"/>
</dbReference>
<name>A0A1I2G8D2_9BACT</name>
<accession>A0A1I2G8D2</accession>
<proteinExistence type="predicted"/>
<dbReference type="InterPro" id="IPR027417">
    <property type="entry name" value="P-loop_NTPase"/>
</dbReference>
<sequence length="337" mass="39190">MILKIKNLGSINQAEIDLSKDLILLCGEQDYWQTYLTHTIYHLFSFDTSFFLELTKFAQWEDLQELVQELQENNRLEINLLEKVDNYFLPYKHQILSTTTTYLREKIREIFTGFKESFINTEIVIDADNEFIKRQIILSNYETHFGNMQKGYFMTASKPSLSPMLSFEVTPQHQFTTERLQSAISMNIFISLVHSLLGLQTQIFQAKQKFSLGSEQEVQDLAQQTSPFVYLADKLDTISHDFPSLSFYLRHLAQPKDCLIIREPEKGLSIDNQIFIGNFIGNLVNQGFKVVISTNSVPLVEEIRRMIDFEQNPILSSANSISLFFSRKIEWGRFSDN</sequence>
<dbReference type="Proteomes" id="UP000199513">
    <property type="component" value="Unassembled WGS sequence"/>
</dbReference>
<evidence type="ECO:0000313" key="2">
    <source>
        <dbReference type="Proteomes" id="UP000199513"/>
    </source>
</evidence>
<dbReference type="RefSeq" id="WP_091544964.1">
    <property type="nucleotide sequence ID" value="NZ_FONY01000017.1"/>
</dbReference>